<gene>
    <name evidence="2" type="ORF">DCMF_22850</name>
</gene>
<dbReference type="RefSeq" id="WP_148136560.1">
    <property type="nucleotide sequence ID" value="NZ_CP017634.1"/>
</dbReference>
<dbReference type="GO" id="GO:0016746">
    <property type="term" value="F:acyltransferase activity"/>
    <property type="evidence" value="ECO:0007669"/>
    <property type="project" value="InterPro"/>
</dbReference>
<protein>
    <submittedName>
        <fullName evidence="2">Glycine reductase</fullName>
    </submittedName>
</protein>
<evidence type="ECO:0000259" key="1">
    <source>
        <dbReference type="Pfam" id="PF19364"/>
    </source>
</evidence>
<proteinExistence type="predicted"/>
<dbReference type="SUPFAM" id="SSF53901">
    <property type="entry name" value="Thiolase-like"/>
    <property type="match status" value="1"/>
</dbReference>
<dbReference type="InterPro" id="IPR045984">
    <property type="entry name" value="DUF5940"/>
</dbReference>
<dbReference type="OrthoDB" id="9762068at2"/>
<evidence type="ECO:0000313" key="3">
    <source>
        <dbReference type="Proteomes" id="UP000323521"/>
    </source>
</evidence>
<dbReference type="KEGG" id="fwa:DCMF_22850"/>
<dbReference type="Gene3D" id="3.40.47.10">
    <property type="match status" value="1"/>
</dbReference>
<dbReference type="Proteomes" id="UP000323521">
    <property type="component" value="Chromosome"/>
</dbReference>
<evidence type="ECO:0000313" key="2">
    <source>
        <dbReference type="EMBL" id="ATW27213.1"/>
    </source>
</evidence>
<dbReference type="InterPro" id="IPR016039">
    <property type="entry name" value="Thiolase-like"/>
</dbReference>
<organism evidence="2 3">
    <name type="scientific">Formimonas warabiya</name>
    <dbReference type="NCBI Taxonomy" id="1761012"/>
    <lineage>
        <taxon>Bacteria</taxon>
        <taxon>Bacillati</taxon>
        <taxon>Bacillota</taxon>
        <taxon>Clostridia</taxon>
        <taxon>Eubacteriales</taxon>
        <taxon>Peptococcaceae</taxon>
        <taxon>Candidatus Formimonas</taxon>
    </lineage>
</organism>
<accession>A0A3G1KXG1</accession>
<dbReference type="EMBL" id="CP017634">
    <property type="protein sequence ID" value="ATW27213.1"/>
    <property type="molecule type" value="Genomic_DNA"/>
</dbReference>
<reference evidence="2 3" key="1">
    <citation type="submission" date="2016-10" db="EMBL/GenBank/DDBJ databases">
        <title>Complete Genome Sequence of Peptococcaceae strain DCMF.</title>
        <authorList>
            <person name="Edwards R.J."/>
            <person name="Holland S.I."/>
            <person name="Deshpande N.P."/>
            <person name="Wong Y.K."/>
            <person name="Ertan H."/>
            <person name="Manefield M."/>
            <person name="Russell T.L."/>
            <person name="Lee M.J."/>
        </authorList>
    </citation>
    <scope>NUCLEOTIDE SEQUENCE [LARGE SCALE GENOMIC DNA]</scope>
    <source>
        <strain evidence="2 3">DCMF</strain>
    </source>
</reference>
<keyword evidence="3" id="KW-1185">Reference proteome</keyword>
<dbReference type="NCBIfam" id="NF040746">
    <property type="entry name" value="reduct_C_beta"/>
    <property type="match status" value="1"/>
</dbReference>
<sequence length="513" mass="55300">MCFPVVKGAAYALIQATDMLIHHGTTQTSERRKNPVSEHLGKLPEYLRSFQDAVSYAPNQVYIGNMAPDDLKDISRPWYRAPVAGASREGKYGEIMPEDEFLGLMKIVDVFDLVVLEEQFQAAVQEKITGHPILGGMKDLDKLSKNPGHAEKISKLVEGYLAQPMYFKGRLVGCVKKAHEFDEALSGQVMFENLVCKASAVFALKLLLAKTELQAEEVEYIIECSEEACGDMNQRGGGNFAKAIGEMCGCIHATGSDTRSFCAGPAHALVEAAALAQSGVYKNVVVLAGGASAKLGMNSKDHVKKGMPVLEDMLGAFAVHITENDGVSPVIRTDAVGRHQIGSGASPQAVMTAIVADPLDKLGYKIPQVDYYCPEMQNPEITEPAGAGDVPLANYKMIGALAVKRGELDKANLLQAVARFGMPGFAPTQGHIPSGVPFIGHARDMILTGKITRAMMIGKGSLFLGRLTNLFDGVSFLIEKNSGVSQETGFNKEEVRALIGEAMRDFAQAFRTE</sequence>
<feature type="domain" description="DUF5940" evidence="1">
    <location>
        <begin position="349"/>
        <end position="511"/>
    </location>
</feature>
<dbReference type="Pfam" id="PF19364">
    <property type="entry name" value="DUF5940"/>
    <property type="match status" value="1"/>
</dbReference>
<dbReference type="AlphaFoldDB" id="A0A3G1KXG1"/>
<name>A0A3G1KXG1_FORW1</name>